<evidence type="ECO:0000256" key="12">
    <source>
        <dbReference type="SAM" id="Phobius"/>
    </source>
</evidence>
<evidence type="ECO:0000256" key="5">
    <source>
        <dbReference type="ARBA" id="ARBA00022692"/>
    </source>
</evidence>
<keyword evidence="10 12" id="KW-1133">Transmembrane helix</keyword>
<evidence type="ECO:0000256" key="1">
    <source>
        <dbReference type="ARBA" id="ARBA00000900"/>
    </source>
</evidence>
<evidence type="ECO:0000256" key="4">
    <source>
        <dbReference type="ARBA" id="ARBA00022679"/>
    </source>
</evidence>
<evidence type="ECO:0000313" key="15">
    <source>
        <dbReference type="Proteomes" id="UP000218083"/>
    </source>
</evidence>
<name>A0A2A2FI42_9EURY</name>
<dbReference type="GO" id="GO:0061630">
    <property type="term" value="F:ubiquitin protein ligase activity"/>
    <property type="evidence" value="ECO:0007669"/>
    <property type="project" value="UniProtKB-EC"/>
</dbReference>
<evidence type="ECO:0000259" key="13">
    <source>
        <dbReference type="Pfam" id="PF12483"/>
    </source>
</evidence>
<evidence type="ECO:0000256" key="9">
    <source>
        <dbReference type="ARBA" id="ARBA00022833"/>
    </source>
</evidence>
<comment type="subcellular location">
    <subcellularLocation>
        <location evidence="2">Membrane</location>
        <topology evidence="2">Multi-pass membrane protein</topology>
    </subcellularLocation>
</comment>
<keyword evidence="15" id="KW-1185">Reference proteome</keyword>
<reference evidence="14 15" key="1">
    <citation type="submission" date="2017-08" db="EMBL/GenBank/DDBJ databases">
        <title>The strain WRN001 was isolated from Binhai saline alkaline soil, Tianjin, China.</title>
        <authorList>
            <person name="Liu D."/>
            <person name="Zhang G."/>
        </authorList>
    </citation>
    <scope>NUCLEOTIDE SEQUENCE [LARGE SCALE GENOMIC DNA]</scope>
    <source>
        <strain evidence="14 15">WN019</strain>
    </source>
</reference>
<protein>
    <recommendedName>
        <fullName evidence="3">RING-type E3 ubiquitin transferase</fullName>
        <ecNumber evidence="3">2.3.2.27</ecNumber>
    </recommendedName>
</protein>
<keyword evidence="5 12" id="KW-0812">Transmembrane</keyword>
<keyword evidence="6" id="KW-0479">Metal-binding</keyword>
<evidence type="ECO:0000256" key="6">
    <source>
        <dbReference type="ARBA" id="ARBA00022723"/>
    </source>
</evidence>
<keyword evidence="9" id="KW-0862">Zinc</keyword>
<proteinExistence type="predicted"/>
<evidence type="ECO:0000256" key="8">
    <source>
        <dbReference type="ARBA" id="ARBA00022786"/>
    </source>
</evidence>
<feature type="domain" description="E3 Ubiquitin ligase MUL1-like" evidence="13">
    <location>
        <begin position="90"/>
        <end position="133"/>
    </location>
</feature>
<accession>A0A2A2FI42</accession>
<evidence type="ECO:0000256" key="2">
    <source>
        <dbReference type="ARBA" id="ARBA00004141"/>
    </source>
</evidence>
<keyword evidence="7" id="KW-0863">Zinc-finger</keyword>
<evidence type="ECO:0000256" key="11">
    <source>
        <dbReference type="ARBA" id="ARBA00023136"/>
    </source>
</evidence>
<keyword evidence="11 12" id="KW-0472">Membrane</keyword>
<evidence type="ECO:0000256" key="3">
    <source>
        <dbReference type="ARBA" id="ARBA00012483"/>
    </source>
</evidence>
<evidence type="ECO:0000313" key="14">
    <source>
        <dbReference type="EMBL" id="PAU84628.1"/>
    </source>
</evidence>
<keyword evidence="4" id="KW-0808">Transferase</keyword>
<sequence length="243" mass="25895">MIGPVTEEMLVLAGGVAAAVIGVYLVVWGVNGLRRTIAVWKSDPTPIGEAHLIDGTIEVEGTAEELSRTLRSPYDGARSLAYSYSKKRKERERNEDGEYETEWRTLESGSESVPFLVADDTGSIPVDPAAATLGMDNEYSDRTGDIKKTESRIDPGDGVHVIGQKRSANEADADLDDHRTYIGDGEEAPPFRVTDGGELETVARMFGRSLGSIFLGAGLVAGFGYLLLTSFPGIAAALGVSGI</sequence>
<evidence type="ECO:0000256" key="7">
    <source>
        <dbReference type="ARBA" id="ARBA00022771"/>
    </source>
</evidence>
<comment type="catalytic activity">
    <reaction evidence="1">
        <text>S-ubiquitinyl-[E2 ubiquitin-conjugating enzyme]-L-cysteine + [acceptor protein]-L-lysine = [E2 ubiquitin-conjugating enzyme]-L-cysteine + N(6)-ubiquitinyl-[acceptor protein]-L-lysine.</text>
        <dbReference type="EC" id="2.3.2.27"/>
    </reaction>
</comment>
<dbReference type="GO" id="GO:0016020">
    <property type="term" value="C:membrane"/>
    <property type="evidence" value="ECO:0007669"/>
    <property type="project" value="UniProtKB-SubCell"/>
</dbReference>
<keyword evidence="8" id="KW-0833">Ubl conjugation pathway</keyword>
<dbReference type="EC" id="2.3.2.27" evidence="3"/>
<dbReference type="InterPro" id="IPR022170">
    <property type="entry name" value="MUL1-like"/>
</dbReference>
<dbReference type="GO" id="GO:0016567">
    <property type="term" value="P:protein ubiquitination"/>
    <property type="evidence" value="ECO:0007669"/>
    <property type="project" value="InterPro"/>
</dbReference>
<dbReference type="GO" id="GO:0008270">
    <property type="term" value="F:zinc ion binding"/>
    <property type="evidence" value="ECO:0007669"/>
    <property type="project" value="UniProtKB-KW"/>
</dbReference>
<dbReference type="AlphaFoldDB" id="A0A2A2FI42"/>
<dbReference type="Proteomes" id="UP000218083">
    <property type="component" value="Unassembled WGS sequence"/>
</dbReference>
<feature type="transmembrane region" description="Helical" evidence="12">
    <location>
        <begin position="12"/>
        <end position="33"/>
    </location>
</feature>
<dbReference type="EMBL" id="NSKC01000002">
    <property type="protein sequence ID" value="PAU84628.1"/>
    <property type="molecule type" value="Genomic_DNA"/>
</dbReference>
<comment type="caution">
    <text evidence="14">The sequence shown here is derived from an EMBL/GenBank/DDBJ whole genome shotgun (WGS) entry which is preliminary data.</text>
</comment>
<evidence type="ECO:0000256" key="10">
    <source>
        <dbReference type="ARBA" id="ARBA00022989"/>
    </source>
</evidence>
<gene>
    <name evidence="14" type="ORF">CK500_03695</name>
</gene>
<dbReference type="Pfam" id="PF12483">
    <property type="entry name" value="GIDE"/>
    <property type="match status" value="1"/>
</dbReference>
<organism evidence="14 15">
    <name type="scientific">Halorubrum salipaludis</name>
    <dbReference type="NCBI Taxonomy" id="2032630"/>
    <lineage>
        <taxon>Archaea</taxon>
        <taxon>Methanobacteriati</taxon>
        <taxon>Methanobacteriota</taxon>
        <taxon>Stenosarchaea group</taxon>
        <taxon>Halobacteria</taxon>
        <taxon>Halobacteriales</taxon>
        <taxon>Haloferacaceae</taxon>
        <taxon>Halorubrum</taxon>
    </lineage>
</organism>
<feature type="transmembrane region" description="Helical" evidence="12">
    <location>
        <begin position="213"/>
        <end position="240"/>
    </location>
</feature>